<sequence>MAFTEADILWEDNHLLAVNKHAGQLVQVDTTGDSSLEDEVKAFLKKRESKPGNVFLGVTHRIDRPVSGVVLFAKTSKALTRINEMFREGTVKKTYWAIVKNKPEEESATLEHYLVRDTAKNRTMALTKPRADAKVASLSYTILARSVNYFLLEIDLHTGRHHQIRAQLAKIGCPIKGDLKYGFARSNPDGGICLHSREISIEHPVKNELVVIVAPTPKDVLWIDFVNSLGGKSNKR</sequence>
<dbReference type="GO" id="GO:0003723">
    <property type="term" value="F:RNA binding"/>
    <property type="evidence" value="ECO:0007669"/>
    <property type="project" value="InterPro"/>
</dbReference>
<dbReference type="InterPro" id="IPR050188">
    <property type="entry name" value="RluA_PseudoU_synthase"/>
</dbReference>
<dbReference type="Proteomes" id="UP000199452">
    <property type="component" value="Unassembled WGS sequence"/>
</dbReference>
<dbReference type="CDD" id="cd02869">
    <property type="entry name" value="PseudoU_synth_RluA_like"/>
    <property type="match status" value="1"/>
</dbReference>
<dbReference type="Pfam" id="PF00849">
    <property type="entry name" value="PseudoU_synth_2"/>
    <property type="match status" value="1"/>
</dbReference>
<dbReference type="GO" id="GO:0009982">
    <property type="term" value="F:pseudouridine synthase activity"/>
    <property type="evidence" value="ECO:0007669"/>
    <property type="project" value="InterPro"/>
</dbReference>
<comment type="similarity">
    <text evidence="1">Belongs to the pseudouridine synthase RluA family.</text>
</comment>
<keyword evidence="2" id="KW-0413">Isomerase</keyword>
<protein>
    <submittedName>
        <fullName evidence="4">Ribosomal large subunit pseudouridine synthase D</fullName>
    </submittedName>
</protein>
<dbReference type="InterPro" id="IPR006145">
    <property type="entry name" value="PsdUridine_synth_RsuA/RluA"/>
</dbReference>
<dbReference type="InterPro" id="IPR020103">
    <property type="entry name" value="PsdUridine_synth_cat_dom_sf"/>
</dbReference>
<dbReference type="EMBL" id="FMYP01000003">
    <property type="protein sequence ID" value="SDB84090.1"/>
    <property type="molecule type" value="Genomic_DNA"/>
</dbReference>
<evidence type="ECO:0000256" key="1">
    <source>
        <dbReference type="ARBA" id="ARBA00010876"/>
    </source>
</evidence>
<gene>
    <name evidence="4" type="ORF">SAMN05216323_100311</name>
</gene>
<dbReference type="GO" id="GO:0140098">
    <property type="term" value="F:catalytic activity, acting on RNA"/>
    <property type="evidence" value="ECO:0007669"/>
    <property type="project" value="UniProtKB-ARBA"/>
</dbReference>
<evidence type="ECO:0000259" key="3">
    <source>
        <dbReference type="Pfam" id="PF00849"/>
    </source>
</evidence>
<dbReference type="GO" id="GO:0006396">
    <property type="term" value="P:RNA processing"/>
    <property type="evidence" value="ECO:0007669"/>
    <property type="project" value="UniProtKB-ARBA"/>
</dbReference>
<dbReference type="GO" id="GO:0001522">
    <property type="term" value="P:pseudouridine synthesis"/>
    <property type="evidence" value="ECO:0007669"/>
    <property type="project" value="InterPro"/>
</dbReference>
<keyword evidence="5" id="KW-1185">Reference proteome</keyword>
<evidence type="ECO:0000313" key="4">
    <source>
        <dbReference type="EMBL" id="SDB84090.1"/>
    </source>
</evidence>
<evidence type="ECO:0000313" key="5">
    <source>
        <dbReference type="Proteomes" id="UP000199452"/>
    </source>
</evidence>
<dbReference type="PANTHER" id="PTHR21600:SF83">
    <property type="entry name" value="PSEUDOURIDYLATE SYNTHASE RPUSD4, MITOCHONDRIAL"/>
    <property type="match status" value="1"/>
</dbReference>
<reference evidence="4 5" key="1">
    <citation type="submission" date="2016-09" db="EMBL/GenBank/DDBJ databases">
        <authorList>
            <person name="Capua I."/>
            <person name="De Benedictis P."/>
            <person name="Joannis T."/>
            <person name="Lombin L.H."/>
            <person name="Cattoli G."/>
        </authorList>
    </citation>
    <scope>NUCLEOTIDE SEQUENCE [LARGE SCALE GENOMIC DNA]</scope>
    <source>
        <strain evidence="4 5">A7P-90m</strain>
    </source>
</reference>
<organism evidence="4 5">
    <name type="scientific">Williamwhitmania taraxaci</name>
    <dbReference type="NCBI Taxonomy" id="1640674"/>
    <lineage>
        <taxon>Bacteria</taxon>
        <taxon>Pseudomonadati</taxon>
        <taxon>Bacteroidota</taxon>
        <taxon>Bacteroidia</taxon>
        <taxon>Bacteroidales</taxon>
        <taxon>Williamwhitmaniaceae</taxon>
        <taxon>Williamwhitmania</taxon>
    </lineage>
</organism>
<accession>A0A1G6GQ03</accession>
<evidence type="ECO:0000256" key="2">
    <source>
        <dbReference type="ARBA" id="ARBA00023235"/>
    </source>
</evidence>
<dbReference type="STRING" id="1640674.SAMN05216323_100311"/>
<name>A0A1G6GQ03_9BACT</name>
<dbReference type="OrthoDB" id="9807829at2"/>
<dbReference type="PANTHER" id="PTHR21600">
    <property type="entry name" value="MITOCHONDRIAL RNA PSEUDOURIDINE SYNTHASE"/>
    <property type="match status" value="1"/>
</dbReference>
<dbReference type="RefSeq" id="WP_092434568.1">
    <property type="nucleotide sequence ID" value="NZ_FMYP01000003.1"/>
</dbReference>
<dbReference type="SUPFAM" id="SSF55120">
    <property type="entry name" value="Pseudouridine synthase"/>
    <property type="match status" value="1"/>
</dbReference>
<dbReference type="Gene3D" id="3.30.2350.10">
    <property type="entry name" value="Pseudouridine synthase"/>
    <property type="match status" value="1"/>
</dbReference>
<feature type="domain" description="Pseudouridine synthase RsuA/RluA-like" evidence="3">
    <location>
        <begin position="14"/>
        <end position="170"/>
    </location>
</feature>
<proteinExistence type="inferred from homology"/>
<dbReference type="AlphaFoldDB" id="A0A1G6GQ03"/>